<accession>A0ABY8XE84</accession>
<evidence type="ECO:0000313" key="2">
    <source>
        <dbReference type="Proteomes" id="UP001227101"/>
    </source>
</evidence>
<dbReference type="Gene3D" id="3.40.109.10">
    <property type="entry name" value="NADH Oxidase"/>
    <property type="match status" value="1"/>
</dbReference>
<dbReference type="Proteomes" id="UP001227101">
    <property type="component" value="Chromosome"/>
</dbReference>
<dbReference type="InterPro" id="IPR000415">
    <property type="entry name" value="Nitroreductase-like"/>
</dbReference>
<sequence length="243" mass="25924">MTAQAFRWDRSSRSVLADGLVRLGPNRCVAEVRPDEVVLTEPPARRDRAAAALLECGAALSTTWTVVRVLGREPVVAFPYDPDRSDVAAVVRVGGARGPSSGEWARYAALRKLGEPGHGKPLRPVSLAVLGAVSGDGFWPETDVRIVRPDWAPTLKQFGADVTGHSSLLVTTPGDSRRHHVLAGAALHSARLATAVRGFASQVLPLPRLAPAERARYVEDGLLPGLPQALLLIGLATPKRKKP</sequence>
<gene>
    <name evidence="1" type="ORF">QP939_34310</name>
</gene>
<name>A0ABY8XE84_9PSEU</name>
<keyword evidence="2" id="KW-1185">Reference proteome</keyword>
<reference evidence="1 2" key="1">
    <citation type="submission" date="2023-06" db="EMBL/GenBank/DDBJ databases">
        <authorList>
            <person name="Oyuntsetseg B."/>
            <person name="Kim S.B."/>
        </authorList>
    </citation>
    <scope>NUCLEOTIDE SEQUENCE [LARGE SCALE GENOMIC DNA]</scope>
    <source>
        <strain evidence="1 2">2-2</strain>
    </source>
</reference>
<dbReference type="EMBL" id="CP127173">
    <property type="protein sequence ID" value="WIV53921.1"/>
    <property type="molecule type" value="Genomic_DNA"/>
</dbReference>
<proteinExistence type="predicted"/>
<organism evidence="1 2">
    <name type="scientific">Amycolatopsis nalaikhensis</name>
    <dbReference type="NCBI Taxonomy" id="715472"/>
    <lineage>
        <taxon>Bacteria</taxon>
        <taxon>Bacillati</taxon>
        <taxon>Actinomycetota</taxon>
        <taxon>Actinomycetes</taxon>
        <taxon>Pseudonocardiales</taxon>
        <taxon>Pseudonocardiaceae</taxon>
        <taxon>Amycolatopsis</taxon>
    </lineage>
</organism>
<protein>
    <submittedName>
        <fullName evidence="1">Uncharacterized protein</fullName>
    </submittedName>
</protein>
<dbReference type="RefSeq" id="WP_285450431.1">
    <property type="nucleotide sequence ID" value="NZ_CP127173.1"/>
</dbReference>
<evidence type="ECO:0000313" key="1">
    <source>
        <dbReference type="EMBL" id="WIV53921.1"/>
    </source>
</evidence>